<dbReference type="EMBL" id="AKHW03002524">
    <property type="protein sequence ID" value="KYO38196.1"/>
    <property type="molecule type" value="Genomic_DNA"/>
</dbReference>
<evidence type="ECO:0000313" key="2">
    <source>
        <dbReference type="EMBL" id="KYO38196.1"/>
    </source>
</evidence>
<accession>A0A151NMX9</accession>
<gene>
    <name evidence="2" type="ORF">Y1Q_0015487</name>
</gene>
<keyword evidence="3" id="KW-1185">Reference proteome</keyword>
<evidence type="ECO:0000256" key="1">
    <source>
        <dbReference type="SAM" id="MobiDB-lite"/>
    </source>
</evidence>
<name>A0A151NMX9_ALLMI</name>
<reference evidence="2 3" key="1">
    <citation type="journal article" date="2012" name="Genome Biol.">
        <title>Sequencing three crocodilian genomes to illuminate the evolution of archosaurs and amniotes.</title>
        <authorList>
            <person name="St John J.A."/>
            <person name="Braun E.L."/>
            <person name="Isberg S.R."/>
            <person name="Miles L.G."/>
            <person name="Chong A.Y."/>
            <person name="Gongora J."/>
            <person name="Dalzell P."/>
            <person name="Moran C."/>
            <person name="Bed'hom B."/>
            <person name="Abzhanov A."/>
            <person name="Burgess S.C."/>
            <person name="Cooksey A.M."/>
            <person name="Castoe T.A."/>
            <person name="Crawford N.G."/>
            <person name="Densmore L.D."/>
            <person name="Drew J.C."/>
            <person name="Edwards S.V."/>
            <person name="Faircloth B.C."/>
            <person name="Fujita M.K."/>
            <person name="Greenwold M.J."/>
            <person name="Hoffmann F.G."/>
            <person name="Howard J.M."/>
            <person name="Iguchi T."/>
            <person name="Janes D.E."/>
            <person name="Khan S.Y."/>
            <person name="Kohno S."/>
            <person name="de Koning A.J."/>
            <person name="Lance S.L."/>
            <person name="McCarthy F.M."/>
            <person name="McCormack J.E."/>
            <person name="Merchant M.E."/>
            <person name="Peterson D.G."/>
            <person name="Pollock D.D."/>
            <person name="Pourmand N."/>
            <person name="Raney B.J."/>
            <person name="Roessler K.A."/>
            <person name="Sanford J.R."/>
            <person name="Sawyer R.H."/>
            <person name="Schmidt C.J."/>
            <person name="Triplett E.W."/>
            <person name="Tuberville T.D."/>
            <person name="Venegas-Anaya M."/>
            <person name="Howard J.T."/>
            <person name="Jarvis E.D."/>
            <person name="Guillette L.J.Jr."/>
            <person name="Glenn T.C."/>
            <person name="Green R.E."/>
            <person name="Ray D.A."/>
        </authorList>
    </citation>
    <scope>NUCLEOTIDE SEQUENCE [LARGE SCALE GENOMIC DNA]</scope>
    <source>
        <strain evidence="2">KSC_2009_1</strain>
    </source>
</reference>
<comment type="caution">
    <text evidence="2">The sequence shown here is derived from an EMBL/GenBank/DDBJ whole genome shotgun (WGS) entry which is preliminary data.</text>
</comment>
<protein>
    <submittedName>
        <fullName evidence="2">Uncharacterized protein</fullName>
    </submittedName>
</protein>
<feature type="region of interest" description="Disordered" evidence="1">
    <location>
        <begin position="88"/>
        <end position="122"/>
    </location>
</feature>
<dbReference type="Proteomes" id="UP000050525">
    <property type="component" value="Unassembled WGS sequence"/>
</dbReference>
<dbReference type="AlphaFoldDB" id="A0A151NMX9"/>
<evidence type="ECO:0000313" key="3">
    <source>
        <dbReference type="Proteomes" id="UP000050525"/>
    </source>
</evidence>
<proteinExistence type="predicted"/>
<feature type="region of interest" description="Disordered" evidence="1">
    <location>
        <begin position="41"/>
        <end position="73"/>
    </location>
</feature>
<sequence>MYSGVQAKTKSSPQRFQKEQPLNVTGITWAIKDVLQGNQGLSKAEKPLSPNHVQRCKKSENTPHLTQSPGFFAKGKDGANSFWKAAEYSSSSDEVGSSDDDDVNHTRAQISLENNAQPIIVT</sequence>
<feature type="compositionally biased region" description="Polar residues" evidence="1">
    <location>
        <begin position="106"/>
        <end position="122"/>
    </location>
</feature>
<organism evidence="2 3">
    <name type="scientific">Alligator mississippiensis</name>
    <name type="common">American alligator</name>
    <dbReference type="NCBI Taxonomy" id="8496"/>
    <lineage>
        <taxon>Eukaryota</taxon>
        <taxon>Metazoa</taxon>
        <taxon>Chordata</taxon>
        <taxon>Craniata</taxon>
        <taxon>Vertebrata</taxon>
        <taxon>Euteleostomi</taxon>
        <taxon>Archelosauria</taxon>
        <taxon>Archosauria</taxon>
        <taxon>Crocodylia</taxon>
        <taxon>Alligatoridae</taxon>
        <taxon>Alligatorinae</taxon>
        <taxon>Alligator</taxon>
    </lineage>
</organism>